<dbReference type="PRINTS" id="PR00344">
    <property type="entry name" value="BCTRLSENSOR"/>
</dbReference>
<evidence type="ECO:0000256" key="1">
    <source>
        <dbReference type="ARBA" id="ARBA00000085"/>
    </source>
</evidence>
<dbReference type="SMART" id="SM00387">
    <property type="entry name" value="HATPase_c"/>
    <property type="match status" value="1"/>
</dbReference>
<dbReference type="InterPro" id="IPR001610">
    <property type="entry name" value="PAC"/>
</dbReference>
<dbReference type="SMART" id="SM00388">
    <property type="entry name" value="HisKA"/>
    <property type="match status" value="1"/>
</dbReference>
<feature type="domain" description="PAC" evidence="10">
    <location>
        <begin position="598"/>
        <end position="653"/>
    </location>
</feature>
<reference evidence="11 12" key="1">
    <citation type="submission" date="2021-08" db="EMBL/GenBank/DDBJ databases">
        <authorList>
            <person name="Zhang D."/>
            <person name="Zhang A."/>
            <person name="Wang L."/>
        </authorList>
    </citation>
    <scope>NUCLEOTIDE SEQUENCE [LARGE SCALE GENOMIC DNA]</scope>
    <source>
        <strain evidence="11 12">WL0086</strain>
    </source>
</reference>
<dbReference type="InterPro" id="IPR035965">
    <property type="entry name" value="PAS-like_dom_sf"/>
</dbReference>
<dbReference type="CDD" id="cd00130">
    <property type="entry name" value="PAS"/>
    <property type="match status" value="3"/>
</dbReference>
<feature type="domain" description="PAC" evidence="10">
    <location>
        <begin position="859"/>
        <end position="911"/>
    </location>
</feature>
<feature type="transmembrane region" description="Helical" evidence="7">
    <location>
        <begin position="16"/>
        <end position="36"/>
    </location>
</feature>
<feature type="domain" description="PAS" evidence="9">
    <location>
        <begin position="798"/>
        <end position="853"/>
    </location>
</feature>
<dbReference type="Gene3D" id="3.30.450.20">
    <property type="entry name" value="PAS domain"/>
    <property type="match status" value="4"/>
</dbReference>
<dbReference type="SUPFAM" id="SSF55874">
    <property type="entry name" value="ATPase domain of HSP90 chaperone/DNA topoisomerase II/histidine kinase"/>
    <property type="match status" value="1"/>
</dbReference>
<dbReference type="Proteomes" id="UP000738431">
    <property type="component" value="Chromosome"/>
</dbReference>
<keyword evidence="5" id="KW-0418">Kinase</keyword>
<feature type="domain" description="PAS" evidence="9">
    <location>
        <begin position="528"/>
        <end position="598"/>
    </location>
</feature>
<gene>
    <name evidence="11" type="ORF">K1X11_020050</name>
</gene>
<feature type="coiled-coil region" evidence="6">
    <location>
        <begin position="899"/>
        <end position="933"/>
    </location>
</feature>
<evidence type="ECO:0000259" key="8">
    <source>
        <dbReference type="PROSITE" id="PS50109"/>
    </source>
</evidence>
<proteinExistence type="predicted"/>
<protein>
    <recommendedName>
        <fullName evidence="2">histidine kinase</fullName>
        <ecNumber evidence="2">2.7.13.3</ecNumber>
    </recommendedName>
</protein>
<evidence type="ECO:0000313" key="11">
    <source>
        <dbReference type="EMBL" id="WRQ87115.1"/>
    </source>
</evidence>
<dbReference type="EC" id="2.7.13.3" evidence="2"/>
<dbReference type="InterPro" id="IPR036097">
    <property type="entry name" value="HisK_dim/P_sf"/>
</dbReference>
<dbReference type="Gene3D" id="6.10.340.10">
    <property type="match status" value="1"/>
</dbReference>
<dbReference type="InterPro" id="IPR003594">
    <property type="entry name" value="HATPase_dom"/>
</dbReference>
<dbReference type="Pfam" id="PF13188">
    <property type="entry name" value="PAS_8"/>
    <property type="match status" value="1"/>
</dbReference>
<dbReference type="InterPro" id="IPR000700">
    <property type="entry name" value="PAS-assoc_C"/>
</dbReference>
<evidence type="ECO:0000256" key="6">
    <source>
        <dbReference type="SAM" id="Coils"/>
    </source>
</evidence>
<dbReference type="InterPro" id="IPR000014">
    <property type="entry name" value="PAS"/>
</dbReference>
<evidence type="ECO:0000256" key="3">
    <source>
        <dbReference type="ARBA" id="ARBA00022553"/>
    </source>
</evidence>
<dbReference type="InterPro" id="IPR013655">
    <property type="entry name" value="PAS_fold_3"/>
</dbReference>
<dbReference type="InterPro" id="IPR004358">
    <property type="entry name" value="Sig_transdc_His_kin-like_C"/>
</dbReference>
<evidence type="ECO:0000256" key="5">
    <source>
        <dbReference type="ARBA" id="ARBA00022777"/>
    </source>
</evidence>
<dbReference type="PANTHER" id="PTHR43047:SF63">
    <property type="entry name" value="HISTIDINE KINASE"/>
    <property type="match status" value="1"/>
</dbReference>
<organism evidence="11 12">
    <name type="scientific">Actomonas aquatica</name>
    <dbReference type="NCBI Taxonomy" id="2866162"/>
    <lineage>
        <taxon>Bacteria</taxon>
        <taxon>Pseudomonadati</taxon>
        <taxon>Verrucomicrobiota</taxon>
        <taxon>Opitutia</taxon>
        <taxon>Opitutales</taxon>
        <taxon>Opitutaceae</taxon>
        <taxon>Actomonas</taxon>
    </lineage>
</organism>
<dbReference type="InterPro" id="IPR005467">
    <property type="entry name" value="His_kinase_dom"/>
</dbReference>
<dbReference type="InterPro" id="IPR013656">
    <property type="entry name" value="PAS_4"/>
</dbReference>
<feature type="transmembrane region" description="Helical" evidence="7">
    <location>
        <begin position="316"/>
        <end position="336"/>
    </location>
</feature>
<sequence>MSLPRSPLSTLSFRTWLILGTGLWTLILAIVTGLLVERASQTSVATVMQVNLHDRLDQSAFRTQQLLRAAELSLDSTSRLTPRADLPPAQRWPELLQRALPVFEQRPELTRLGFSTGVAGEYAYLWRHPSGRIDLHGPTTEATPVPLPPAAGLEPDTFHWSALHPLVGLPATLGITCFTPGNAPDSSYWWAEYDLDQLHRFVQTLNEETGLRVALFDLATDPPLWVGHHEADTIAGVTAADQLSGLHELDPLISPELLPPAGAPPGSGPAVARDLPDASSWLVQGTRLPAPFARWGVVGALAESQTLVPDFSPSSVFFTAALVIVVLSSLMAWIMARLLAHPIEALTTSVADLADSGKIDIPTTTAPREIQDLRDVLDEQGSKLIERQEELAEINTALQRQISQRQSHEATLNAIFENTPFDLWTTDADGVYTYQNRYSRNLHGNIIGQRIDDLDVSPSLLADRVARSKRVLQGEIISSDTIEQTPTGRHFYHILEAPILQDAQIVGSLGVKIDLTEHRRAENALRDSQQRISRHLENTPLGVVDFDASFHIRSWNAAAEAIFGWKAAEAIGRLGTVIVPPDDREEVDDIWRKLLQNPESSRNFNRNLTRDGRIIDCEWYNTPITDSDGRIIGVSSLVLDVTERLAAERLFRESEERFQRVFHQSPTPQCITSYPEGHLIDINQAWTDALGHSREAALGRTGLELGLWADLEDRRRFLQQLTQHGQFPGQVVELLDASGRPHQVLLCAARTRLGYNDCLVISVPDLTERIAAQEALRENRQLLETLVEQLPGLSFRCLIDESWSMLWVSRGSLDLTGYPPEAFLDRSISFGELIVPAHRARAQHVVERAVQRLQEPRRYSLEYQITHRDGRTRWLWEQGEIVRNPSTHFDEIVGFIADISDRKAAEKNLRDLNENLEQRVAARTAELEAANLKLTDLDRLKTEFLATMSHELRTPLNSIIGFSSILERGLVGPLTDEQHLQIGLVNQSARQLLDLINDLLDVSRIDSGRMEIMHEEVVVADLLRSVETELTANLDPARLTFSTTCPPDLPILVSDHRRLRQVIFNLAANAIKFTPGPDGHVTVTAQATAEGGVTIAVTDTGIGIKAEHLPQLFEAFRQVDGSARRLYDGVGLGLNLVRKLTAKLGGHISVKSEFGRGSCFTVTLPPISPGA</sequence>
<dbReference type="PROSITE" id="PS50109">
    <property type="entry name" value="HIS_KIN"/>
    <property type="match status" value="1"/>
</dbReference>
<keyword evidence="6" id="KW-0175">Coiled coil</keyword>
<dbReference type="PANTHER" id="PTHR43047">
    <property type="entry name" value="TWO-COMPONENT HISTIDINE PROTEIN KINASE"/>
    <property type="match status" value="1"/>
</dbReference>
<dbReference type="EMBL" id="CP139781">
    <property type="protein sequence ID" value="WRQ87115.1"/>
    <property type="molecule type" value="Genomic_DNA"/>
</dbReference>
<evidence type="ECO:0000256" key="2">
    <source>
        <dbReference type="ARBA" id="ARBA00012438"/>
    </source>
</evidence>
<dbReference type="CDD" id="cd16922">
    <property type="entry name" value="HATPase_EvgS-ArcB-TorS-like"/>
    <property type="match status" value="1"/>
</dbReference>
<name>A0ABZ1C637_9BACT</name>
<keyword evidence="7" id="KW-0812">Transmembrane</keyword>
<evidence type="ECO:0000259" key="10">
    <source>
        <dbReference type="PROSITE" id="PS50113"/>
    </source>
</evidence>
<accession>A0ABZ1C637</accession>
<dbReference type="NCBIfam" id="TIGR00229">
    <property type="entry name" value="sensory_box"/>
    <property type="match status" value="4"/>
</dbReference>
<dbReference type="SUPFAM" id="SSF55785">
    <property type="entry name" value="PYP-like sensor domain (PAS domain)"/>
    <property type="match status" value="4"/>
</dbReference>
<dbReference type="Pfam" id="PF02518">
    <property type="entry name" value="HATPase_c"/>
    <property type="match status" value="1"/>
</dbReference>
<dbReference type="SMART" id="SM00091">
    <property type="entry name" value="PAS"/>
    <property type="match status" value="3"/>
</dbReference>
<dbReference type="Gene3D" id="3.30.565.10">
    <property type="entry name" value="Histidine kinase-like ATPase, C-terminal domain"/>
    <property type="match status" value="1"/>
</dbReference>
<evidence type="ECO:0000313" key="12">
    <source>
        <dbReference type="Proteomes" id="UP000738431"/>
    </source>
</evidence>
<dbReference type="SUPFAM" id="SSF47384">
    <property type="entry name" value="Homodimeric domain of signal transducing histidine kinase"/>
    <property type="match status" value="1"/>
</dbReference>
<dbReference type="Pfam" id="PF00512">
    <property type="entry name" value="HisKA"/>
    <property type="match status" value="1"/>
</dbReference>
<dbReference type="PROSITE" id="PS50113">
    <property type="entry name" value="PAC"/>
    <property type="match status" value="2"/>
</dbReference>
<dbReference type="CDD" id="cd00082">
    <property type="entry name" value="HisKA"/>
    <property type="match status" value="1"/>
</dbReference>
<dbReference type="Pfam" id="PF08447">
    <property type="entry name" value="PAS_3"/>
    <property type="match status" value="1"/>
</dbReference>
<dbReference type="InterPro" id="IPR036890">
    <property type="entry name" value="HATPase_C_sf"/>
</dbReference>
<keyword evidence="3" id="KW-0597">Phosphoprotein</keyword>
<reference evidence="11 12" key="2">
    <citation type="submission" date="2023-12" db="EMBL/GenBank/DDBJ databases">
        <title>Description of an unclassified Opitutus bacterium of Verrucomicrobiota.</title>
        <authorList>
            <person name="Zhang D.-F."/>
        </authorList>
    </citation>
    <scope>NUCLEOTIDE SEQUENCE [LARGE SCALE GENOMIC DNA]</scope>
    <source>
        <strain evidence="11 12">WL0086</strain>
    </source>
</reference>
<dbReference type="PROSITE" id="PS50112">
    <property type="entry name" value="PAS"/>
    <property type="match status" value="2"/>
</dbReference>
<dbReference type="InterPro" id="IPR003661">
    <property type="entry name" value="HisK_dim/P_dom"/>
</dbReference>
<dbReference type="Gene3D" id="1.10.287.130">
    <property type="match status" value="1"/>
</dbReference>
<keyword evidence="7" id="KW-0472">Membrane</keyword>
<keyword evidence="7" id="KW-1133">Transmembrane helix</keyword>
<dbReference type="SMART" id="SM00086">
    <property type="entry name" value="PAC"/>
    <property type="match status" value="3"/>
</dbReference>
<keyword evidence="4" id="KW-0808">Transferase</keyword>
<dbReference type="RefSeq" id="WP_221029473.1">
    <property type="nucleotide sequence ID" value="NZ_CP139781.1"/>
</dbReference>
<comment type="catalytic activity">
    <reaction evidence="1">
        <text>ATP + protein L-histidine = ADP + protein N-phospho-L-histidine.</text>
        <dbReference type="EC" id="2.7.13.3"/>
    </reaction>
</comment>
<evidence type="ECO:0000259" key="9">
    <source>
        <dbReference type="PROSITE" id="PS50112"/>
    </source>
</evidence>
<feature type="domain" description="Histidine kinase" evidence="8">
    <location>
        <begin position="947"/>
        <end position="1168"/>
    </location>
</feature>
<evidence type="ECO:0000256" key="7">
    <source>
        <dbReference type="SAM" id="Phobius"/>
    </source>
</evidence>
<evidence type="ECO:0000256" key="4">
    <source>
        <dbReference type="ARBA" id="ARBA00022679"/>
    </source>
</evidence>
<dbReference type="Pfam" id="PF08448">
    <property type="entry name" value="PAS_4"/>
    <property type="match status" value="1"/>
</dbReference>
<keyword evidence="12" id="KW-1185">Reference proteome</keyword>